<name>A0A381VKI0_9ZZZZ</name>
<organism evidence="1">
    <name type="scientific">marine metagenome</name>
    <dbReference type="NCBI Taxonomy" id="408172"/>
    <lineage>
        <taxon>unclassified sequences</taxon>
        <taxon>metagenomes</taxon>
        <taxon>ecological metagenomes</taxon>
    </lineage>
</organism>
<accession>A0A381VKI0</accession>
<dbReference type="EMBL" id="UINC01009095">
    <property type="protein sequence ID" value="SVA40855.1"/>
    <property type="molecule type" value="Genomic_DNA"/>
</dbReference>
<gene>
    <name evidence="1" type="ORF">METZ01_LOCUS93709</name>
</gene>
<proteinExistence type="predicted"/>
<dbReference type="AlphaFoldDB" id="A0A381VKI0"/>
<evidence type="ECO:0000313" key="1">
    <source>
        <dbReference type="EMBL" id="SVA40855.1"/>
    </source>
</evidence>
<evidence type="ECO:0008006" key="2">
    <source>
        <dbReference type="Google" id="ProtNLM"/>
    </source>
</evidence>
<sequence>MTLFCYQIISANEVLPIEILLTGEASDRSLEMSGLAWYNQNLILMPQYVNESKPRFYYLKKSVINDWLNSDRKNPLNPDKIDIIMPDYFTSIKGYQGFEAICFIGNKAYLIIESKIDDKMKSFIARGSIDMKNKTIRIDSEKIVEMPLPVNIKNMGYESILKYKYRIMVLFEANGLNVNAEPKASFYNSSLKQKSSSSFPNIEYRITDITELDNQNRFWAINFFWPGEKKRLKPGKDLVLTNILKGKTHEKFEHVERLVEFKIDGNKIYKTDTLPIQLVLDKNSRNWEGLVRMDKKGFLMIVDEHPRTMLAFIKRP</sequence>
<protein>
    <recommendedName>
        <fullName evidence="2">Phytase-like domain-containing protein</fullName>
    </recommendedName>
</protein>
<reference evidence="1" key="1">
    <citation type="submission" date="2018-05" db="EMBL/GenBank/DDBJ databases">
        <authorList>
            <person name="Lanie J.A."/>
            <person name="Ng W.-L."/>
            <person name="Kazmierczak K.M."/>
            <person name="Andrzejewski T.M."/>
            <person name="Davidsen T.M."/>
            <person name="Wayne K.J."/>
            <person name="Tettelin H."/>
            <person name="Glass J.I."/>
            <person name="Rusch D."/>
            <person name="Podicherti R."/>
            <person name="Tsui H.-C.T."/>
            <person name="Winkler M.E."/>
        </authorList>
    </citation>
    <scope>NUCLEOTIDE SEQUENCE</scope>
</reference>